<organism evidence="4 5">
    <name type="scientific">Mytilus galloprovincialis</name>
    <name type="common">Mediterranean mussel</name>
    <dbReference type="NCBI Taxonomy" id="29158"/>
    <lineage>
        <taxon>Eukaryota</taxon>
        <taxon>Metazoa</taxon>
        <taxon>Spiralia</taxon>
        <taxon>Lophotrochozoa</taxon>
        <taxon>Mollusca</taxon>
        <taxon>Bivalvia</taxon>
        <taxon>Autobranchia</taxon>
        <taxon>Pteriomorphia</taxon>
        <taxon>Mytilida</taxon>
        <taxon>Mytiloidea</taxon>
        <taxon>Mytilidae</taxon>
        <taxon>Mytilinae</taxon>
        <taxon>Mytilus</taxon>
    </lineage>
</organism>
<dbReference type="SUPFAM" id="SSF101898">
    <property type="entry name" value="NHL repeat"/>
    <property type="match status" value="1"/>
</dbReference>
<dbReference type="PROSITE" id="PS50119">
    <property type="entry name" value="ZF_BBOX"/>
    <property type="match status" value="2"/>
</dbReference>
<dbReference type="PANTHER" id="PTHR25462:SF296">
    <property type="entry name" value="MEIOTIC P26, ISOFORM F"/>
    <property type="match status" value="1"/>
</dbReference>
<evidence type="ECO:0000259" key="3">
    <source>
        <dbReference type="PROSITE" id="PS50119"/>
    </source>
</evidence>
<protein>
    <recommendedName>
        <fullName evidence="3">B box-type domain-containing protein</fullName>
    </recommendedName>
</protein>
<reference evidence="4" key="1">
    <citation type="submission" date="2018-11" db="EMBL/GenBank/DDBJ databases">
        <authorList>
            <person name="Alioto T."/>
            <person name="Alioto T."/>
        </authorList>
    </citation>
    <scope>NUCLEOTIDE SEQUENCE</scope>
</reference>
<keyword evidence="1" id="KW-0863">Zinc-finger</keyword>
<dbReference type="EMBL" id="UYJE01005857">
    <property type="protein sequence ID" value="VDI40994.1"/>
    <property type="molecule type" value="Genomic_DNA"/>
</dbReference>
<evidence type="ECO:0000313" key="4">
    <source>
        <dbReference type="EMBL" id="VDI40994.1"/>
    </source>
</evidence>
<keyword evidence="1" id="KW-0479">Metal-binding</keyword>
<gene>
    <name evidence="4" type="ORF">MGAL_10B072531</name>
</gene>
<accession>A0A8B6F059</accession>
<keyword evidence="1" id="KW-0862">Zinc</keyword>
<dbReference type="CDD" id="cd19776">
    <property type="entry name" value="Bbox2_TRIM25_C-IV"/>
    <property type="match status" value="1"/>
</dbReference>
<dbReference type="Gene3D" id="3.30.160.60">
    <property type="entry name" value="Classic Zinc Finger"/>
    <property type="match status" value="1"/>
</dbReference>
<dbReference type="GO" id="GO:0008270">
    <property type="term" value="F:zinc ion binding"/>
    <property type="evidence" value="ECO:0007669"/>
    <property type="project" value="UniProtKB-KW"/>
</dbReference>
<comment type="caution">
    <text evidence="4">The sequence shown here is derived from an EMBL/GenBank/DDBJ whole genome shotgun (WGS) entry which is preliminary data.</text>
</comment>
<sequence>MSDLILCGPCGNANNNKNAEKWCTVCTEGLCIDCEKVHNSIRTSRNHKLKSIEDNRQIKDISSSLTCKDHEKRLELYCKTHDVAVCVGCIPSHHQTCTDVIPLRKAAVNTRNSTALADLEDTLTRALLNVHHIITDRAEALKNIDCQRQNIKDTINNTRARIMKKIDDLEQKLLLELNTKWGNCSSEATKLLNRLKKSERDLNCLKEQTSQLKSLASDIQLFLRTRQINEAVFKEVETTKEEIKSLFNYEIHLELQSSIMSLMTMVDQLGKISVEKISITLPFNAGKVDQADIQLSVPEMKSIDSIQVKLKKRFNVKQKEDEEIWLSGCTMLQNGNLMIADYKGEGVLMEYNEDGQHICNIPCSEPPFDLTVIDNDRIAVTYGHRKYIQILNTKNHIVERKIKFDKDCYGISYQANKLFIIIDDEIVILDIAGNVLITLTTDCRFYLETTVDRIYYNRDHTVQCISMAGEEIWVHKENFLVSLGGITVDDYQNVLVADAESNSLIVIQNDGKSSKTLLSETDGLNRPTFLHYNKDNKTLLLCNEDGSVALYNVE</sequence>
<keyword evidence="5" id="KW-1185">Reference proteome</keyword>
<dbReference type="Gene3D" id="2.120.10.30">
    <property type="entry name" value="TolB, C-terminal domain"/>
    <property type="match status" value="1"/>
</dbReference>
<feature type="domain" description="B box-type" evidence="3">
    <location>
        <begin position="2"/>
        <end position="52"/>
    </location>
</feature>
<dbReference type="OrthoDB" id="6093657at2759"/>
<feature type="coiled-coil region" evidence="2">
    <location>
        <begin position="141"/>
        <end position="215"/>
    </location>
</feature>
<dbReference type="InterPro" id="IPR047153">
    <property type="entry name" value="TRIM45/56/19-like"/>
</dbReference>
<proteinExistence type="predicted"/>
<feature type="domain" description="B box-type" evidence="3">
    <location>
        <begin position="62"/>
        <end position="103"/>
    </location>
</feature>
<dbReference type="SUPFAM" id="SSF57845">
    <property type="entry name" value="B-box zinc-binding domain"/>
    <property type="match status" value="1"/>
</dbReference>
<evidence type="ECO:0000313" key="5">
    <source>
        <dbReference type="Proteomes" id="UP000596742"/>
    </source>
</evidence>
<evidence type="ECO:0000256" key="1">
    <source>
        <dbReference type="PROSITE-ProRule" id="PRU00024"/>
    </source>
</evidence>
<dbReference type="InterPro" id="IPR000315">
    <property type="entry name" value="Znf_B-box"/>
</dbReference>
<dbReference type="AlphaFoldDB" id="A0A8B6F059"/>
<dbReference type="CDD" id="cd19757">
    <property type="entry name" value="Bbox1"/>
    <property type="match status" value="1"/>
</dbReference>
<dbReference type="InterPro" id="IPR011042">
    <property type="entry name" value="6-blade_b-propeller_TolB-like"/>
</dbReference>
<dbReference type="PANTHER" id="PTHR25462">
    <property type="entry name" value="BONUS, ISOFORM C-RELATED"/>
    <property type="match status" value="1"/>
</dbReference>
<dbReference type="Proteomes" id="UP000596742">
    <property type="component" value="Unassembled WGS sequence"/>
</dbReference>
<name>A0A8B6F059_MYTGA</name>
<evidence type="ECO:0000256" key="2">
    <source>
        <dbReference type="SAM" id="Coils"/>
    </source>
</evidence>
<keyword evidence="2" id="KW-0175">Coiled coil</keyword>